<accession>A0A4Z2FD45</accession>
<name>A0A4Z2FD45_9TELE</name>
<organism evidence="1 2">
    <name type="scientific">Liparis tanakae</name>
    <name type="common">Tanaka's snailfish</name>
    <dbReference type="NCBI Taxonomy" id="230148"/>
    <lineage>
        <taxon>Eukaryota</taxon>
        <taxon>Metazoa</taxon>
        <taxon>Chordata</taxon>
        <taxon>Craniata</taxon>
        <taxon>Vertebrata</taxon>
        <taxon>Euteleostomi</taxon>
        <taxon>Actinopterygii</taxon>
        <taxon>Neopterygii</taxon>
        <taxon>Teleostei</taxon>
        <taxon>Neoteleostei</taxon>
        <taxon>Acanthomorphata</taxon>
        <taxon>Eupercaria</taxon>
        <taxon>Perciformes</taxon>
        <taxon>Cottioidei</taxon>
        <taxon>Cottales</taxon>
        <taxon>Liparidae</taxon>
        <taxon>Liparis</taxon>
    </lineage>
</organism>
<dbReference type="EMBL" id="SRLO01001385">
    <property type="protein sequence ID" value="TNN38302.1"/>
    <property type="molecule type" value="Genomic_DNA"/>
</dbReference>
<keyword evidence="2" id="KW-1185">Reference proteome</keyword>
<gene>
    <name evidence="1" type="ORF">EYF80_051539</name>
</gene>
<dbReference type="Proteomes" id="UP000314294">
    <property type="component" value="Unassembled WGS sequence"/>
</dbReference>
<proteinExistence type="predicted"/>
<evidence type="ECO:0000313" key="2">
    <source>
        <dbReference type="Proteomes" id="UP000314294"/>
    </source>
</evidence>
<dbReference type="AlphaFoldDB" id="A0A4Z2FD45"/>
<protein>
    <submittedName>
        <fullName evidence="1">Uncharacterized protein</fullName>
    </submittedName>
</protein>
<comment type="caution">
    <text evidence="1">The sequence shown here is derived from an EMBL/GenBank/DDBJ whole genome shotgun (WGS) entry which is preliminary data.</text>
</comment>
<reference evidence="1 2" key="1">
    <citation type="submission" date="2019-03" db="EMBL/GenBank/DDBJ databases">
        <title>First draft genome of Liparis tanakae, snailfish: a comprehensive survey of snailfish specific genes.</title>
        <authorList>
            <person name="Kim W."/>
            <person name="Song I."/>
            <person name="Jeong J.-H."/>
            <person name="Kim D."/>
            <person name="Kim S."/>
            <person name="Ryu S."/>
            <person name="Song J.Y."/>
            <person name="Lee S.K."/>
        </authorList>
    </citation>
    <scope>NUCLEOTIDE SEQUENCE [LARGE SCALE GENOMIC DNA]</scope>
    <source>
        <tissue evidence="1">Muscle</tissue>
    </source>
</reference>
<evidence type="ECO:0000313" key="1">
    <source>
        <dbReference type="EMBL" id="TNN38302.1"/>
    </source>
</evidence>
<sequence length="100" mass="11401">MVRDNFFRMSMQKPLQHSLVYGSMPRSLTSSANPLPRPGGGPMPAAGGSFLFWFWFCSVRQNRAAGGLTQCVWRCVRYAKPPYEDRRRRNADRMLTPTAC</sequence>